<accession>A0A7G9YGM2</accession>
<sequence>MKRGDSAAIKYTALVQMGLIRSAGAGTAKPNMRGGVRALKTKV</sequence>
<gene>
    <name evidence="1" type="ORF">ANPEMHCN_00035</name>
</gene>
<dbReference type="EMBL" id="MT631242">
    <property type="protein sequence ID" value="QNO47156.1"/>
    <property type="molecule type" value="Genomic_DNA"/>
</dbReference>
<proteinExistence type="predicted"/>
<evidence type="ECO:0000313" key="1">
    <source>
        <dbReference type="EMBL" id="QNO47156.1"/>
    </source>
</evidence>
<name>A0A7G9YGM2_9EURY</name>
<protein>
    <submittedName>
        <fullName evidence="1">Uncharacterized protein</fullName>
    </submittedName>
</protein>
<reference evidence="1" key="1">
    <citation type="submission" date="2020-06" db="EMBL/GenBank/DDBJ databases">
        <title>Unique genomic features of the anaerobic methanotrophic archaea.</title>
        <authorList>
            <person name="Chadwick G.L."/>
            <person name="Skennerton C.T."/>
            <person name="Laso-Perez R."/>
            <person name="Leu A.O."/>
            <person name="Speth D.R."/>
            <person name="Yu H."/>
            <person name="Morgan-Lang C."/>
            <person name="Hatzenpichler R."/>
            <person name="Goudeau D."/>
            <person name="Malmstrom R."/>
            <person name="Brazelton W.J."/>
            <person name="Woyke T."/>
            <person name="Hallam S.J."/>
            <person name="Tyson G.W."/>
            <person name="Wegener G."/>
            <person name="Boetius A."/>
            <person name="Orphan V."/>
        </authorList>
    </citation>
    <scope>NUCLEOTIDE SEQUENCE</scope>
</reference>
<dbReference type="AlphaFoldDB" id="A0A7G9YGM2"/>
<organism evidence="1">
    <name type="scientific">Candidatus Methanogaster sp. ANME-2c ERB4</name>
    <dbReference type="NCBI Taxonomy" id="2759911"/>
    <lineage>
        <taxon>Archaea</taxon>
        <taxon>Methanobacteriati</taxon>
        <taxon>Methanobacteriota</taxon>
        <taxon>Stenosarchaea group</taxon>
        <taxon>Methanomicrobia</taxon>
        <taxon>Methanosarcinales</taxon>
        <taxon>ANME-2 cluster</taxon>
        <taxon>Candidatus Methanogasteraceae</taxon>
        <taxon>Candidatus Methanogaster</taxon>
    </lineage>
</organism>